<evidence type="ECO:0000313" key="2">
    <source>
        <dbReference type="Proteomes" id="UP000191931"/>
    </source>
</evidence>
<reference evidence="1 2" key="1">
    <citation type="submission" date="2017-03" db="EMBL/GenBank/DDBJ databases">
        <authorList>
            <person name="Afonso C.L."/>
            <person name="Miller P.J."/>
            <person name="Scott M.A."/>
            <person name="Spackman E."/>
            <person name="Goraichik I."/>
            <person name="Dimitrov K.M."/>
            <person name="Suarez D.L."/>
            <person name="Swayne D.E."/>
        </authorList>
    </citation>
    <scope>NUCLEOTIDE SEQUENCE [LARGE SCALE GENOMIC DNA]</scope>
    <source>
        <strain evidence="1">PRJEB14757</strain>
    </source>
</reference>
<dbReference type="Proteomes" id="UP000191931">
    <property type="component" value="Unassembled WGS sequence"/>
</dbReference>
<dbReference type="EMBL" id="FWEV01000192">
    <property type="protein sequence ID" value="SLM31121.1"/>
    <property type="molecule type" value="Genomic_DNA"/>
</dbReference>
<name>A0A1W1HF38_9BACT</name>
<protein>
    <submittedName>
        <fullName evidence="1">Uncharacterized protein</fullName>
    </submittedName>
</protein>
<proteinExistence type="predicted"/>
<sequence>MKTVQTDKISFSVGCFFTLEEREEIYKENLKNGISGLF</sequence>
<dbReference type="AlphaFoldDB" id="A0A1W1HF38"/>
<keyword evidence="2" id="KW-1185">Reference proteome</keyword>
<organism evidence="1 2">
    <name type="scientific">Desulfamplus magnetovallimortis</name>
    <dbReference type="NCBI Taxonomy" id="1246637"/>
    <lineage>
        <taxon>Bacteria</taxon>
        <taxon>Pseudomonadati</taxon>
        <taxon>Thermodesulfobacteriota</taxon>
        <taxon>Desulfobacteria</taxon>
        <taxon>Desulfobacterales</taxon>
        <taxon>Desulfobacteraceae</taxon>
        <taxon>Desulfamplus</taxon>
    </lineage>
</organism>
<gene>
    <name evidence="1" type="ORF">MTBBW1_2710008</name>
</gene>
<accession>A0A1W1HF38</accession>
<evidence type="ECO:0000313" key="1">
    <source>
        <dbReference type="EMBL" id="SLM31121.1"/>
    </source>
</evidence>